<dbReference type="Pfam" id="PF02181">
    <property type="entry name" value="FH2"/>
    <property type="match status" value="1"/>
</dbReference>
<dbReference type="InterPro" id="IPR015425">
    <property type="entry name" value="FH2_Formin"/>
</dbReference>
<proteinExistence type="predicted"/>
<feature type="region of interest" description="Disordered" evidence="1">
    <location>
        <begin position="397"/>
        <end position="431"/>
    </location>
</feature>
<protein>
    <submittedName>
        <fullName evidence="4">Diaphanous</fullName>
    </submittedName>
</protein>
<evidence type="ECO:0000259" key="3">
    <source>
        <dbReference type="PROSITE" id="PS51444"/>
    </source>
</evidence>
<comment type="caution">
    <text evidence="4">The sequence shown here is derived from an EMBL/GenBank/DDBJ whole genome shotgun (WGS) entry which is preliminary data.</text>
</comment>
<dbReference type="AlphaFoldDB" id="A0AAD5X034"/>
<dbReference type="PANTHER" id="PTHR45725:SF1">
    <property type="entry name" value="DISHEVELLED ASSOCIATED ACTIVATOR OF MORPHOGENESIS, ISOFORM D"/>
    <property type="match status" value="1"/>
</dbReference>
<dbReference type="SUPFAM" id="SSF101447">
    <property type="entry name" value="Formin homology 2 domain (FH2 domain)"/>
    <property type="match status" value="1"/>
</dbReference>
<feature type="compositionally biased region" description="Low complexity" evidence="1">
    <location>
        <begin position="523"/>
        <end position="539"/>
    </location>
</feature>
<evidence type="ECO:0000313" key="4">
    <source>
        <dbReference type="EMBL" id="KAJ3049045.1"/>
    </source>
</evidence>
<dbReference type="PANTHER" id="PTHR45725">
    <property type="entry name" value="FORMIN HOMOLOGY 2 FAMILY MEMBER"/>
    <property type="match status" value="1"/>
</dbReference>
<dbReference type="InterPro" id="IPR014767">
    <property type="entry name" value="DAD_dom"/>
</dbReference>
<evidence type="ECO:0000259" key="2">
    <source>
        <dbReference type="PROSITE" id="PS51231"/>
    </source>
</evidence>
<feature type="region of interest" description="Disordered" evidence="1">
    <location>
        <begin position="449"/>
        <end position="483"/>
    </location>
</feature>
<feature type="domain" description="DAD" evidence="2">
    <location>
        <begin position="430"/>
        <end position="460"/>
    </location>
</feature>
<feature type="domain" description="FH2" evidence="3">
    <location>
        <begin position="1"/>
        <end position="415"/>
    </location>
</feature>
<keyword evidence="5" id="KW-1185">Reference proteome</keyword>
<feature type="region of interest" description="Disordered" evidence="1">
    <location>
        <begin position="49"/>
        <end position="86"/>
    </location>
</feature>
<gene>
    <name evidence="4" type="primary">DIAPH3</name>
    <name evidence="4" type="ORF">HK097_009956</name>
</gene>
<accession>A0AAD5X034</accession>
<feature type="region of interest" description="Disordered" evidence="1">
    <location>
        <begin position="520"/>
        <end position="584"/>
    </location>
</feature>
<evidence type="ECO:0000313" key="5">
    <source>
        <dbReference type="Proteomes" id="UP001212841"/>
    </source>
</evidence>
<feature type="compositionally biased region" description="Polar residues" evidence="1">
    <location>
        <begin position="459"/>
        <end position="472"/>
    </location>
</feature>
<reference evidence="4" key="1">
    <citation type="submission" date="2020-05" db="EMBL/GenBank/DDBJ databases">
        <title>Phylogenomic resolution of chytrid fungi.</title>
        <authorList>
            <person name="Stajich J.E."/>
            <person name="Amses K."/>
            <person name="Simmons R."/>
            <person name="Seto K."/>
            <person name="Myers J."/>
            <person name="Bonds A."/>
            <person name="Quandt C.A."/>
            <person name="Barry K."/>
            <person name="Liu P."/>
            <person name="Grigoriev I."/>
            <person name="Longcore J.E."/>
            <person name="James T.Y."/>
        </authorList>
    </citation>
    <scope>NUCLEOTIDE SEQUENCE</scope>
    <source>
        <strain evidence="4">JEL0318</strain>
    </source>
</reference>
<dbReference type="PROSITE" id="PS51231">
    <property type="entry name" value="DAD"/>
    <property type="match status" value="1"/>
</dbReference>
<organism evidence="4 5">
    <name type="scientific">Rhizophlyctis rosea</name>
    <dbReference type="NCBI Taxonomy" id="64517"/>
    <lineage>
        <taxon>Eukaryota</taxon>
        <taxon>Fungi</taxon>
        <taxon>Fungi incertae sedis</taxon>
        <taxon>Chytridiomycota</taxon>
        <taxon>Chytridiomycota incertae sedis</taxon>
        <taxon>Chytridiomycetes</taxon>
        <taxon>Rhizophlyctidales</taxon>
        <taxon>Rhizophlyctidaceae</taxon>
        <taxon>Rhizophlyctis</taxon>
    </lineage>
</organism>
<dbReference type="InterPro" id="IPR051425">
    <property type="entry name" value="Formin_Homology"/>
</dbReference>
<dbReference type="Proteomes" id="UP001212841">
    <property type="component" value="Unassembled WGS sequence"/>
</dbReference>
<dbReference type="InterPro" id="IPR042201">
    <property type="entry name" value="FH2_Formin_sf"/>
</dbReference>
<dbReference type="PROSITE" id="PS51444">
    <property type="entry name" value="FH2"/>
    <property type="match status" value="1"/>
</dbReference>
<dbReference type="Gene3D" id="1.20.58.2220">
    <property type="entry name" value="Formin, FH2 domain"/>
    <property type="match status" value="1"/>
</dbReference>
<dbReference type="SMART" id="SM00498">
    <property type="entry name" value="FH2"/>
    <property type="match status" value="1"/>
</dbReference>
<feature type="compositionally biased region" description="Basic and acidic residues" evidence="1">
    <location>
        <begin position="59"/>
        <end position="86"/>
    </location>
</feature>
<dbReference type="EMBL" id="JADGJD010000700">
    <property type="protein sequence ID" value="KAJ3049045.1"/>
    <property type="molecule type" value="Genomic_DNA"/>
</dbReference>
<name>A0AAD5X034_9FUNG</name>
<evidence type="ECO:0000256" key="1">
    <source>
        <dbReference type="SAM" id="MobiDB-lite"/>
    </source>
</evidence>
<sequence length="584" mass="63448">MRQLNWAKLPAQQITPSTVWKALADKPGAEEKLRKEKIDLKELEILFGVVGSGGGDSGKGGKDGKASKEKDGKEKDGKAEKGGEERSKMVTILDAKRANNISIMLGRIKLPYDQIRKFIIEMDTNQLPEPMVKQFLAAVPTNEEVETLKEFVGGNEAKLKDVGKAELFLWEMTKVPRLEQRLNAMLFKLRFLERVSDIRPDIAVLQKAATQLKSSKKLAQHLEIILAVGNYMNADSFRGGAWGFSIDTLVKLGDTKSTNNKTTFLHYLVQVIDSKFPELKDFAAELDALEKGARVSLPAINQEISELSRGFKDMENDLKAPPSGVKGDKFHETIKAFVDSNKSTFDTLKQQKADMEQAFKSVVEYFGEDVKSATPEAFLGTFAAFVRSLERARKDNEREAEAARKAAERAAKEEEKAKAKDKDKPPALLDADRKGVVDDLISSLKTGEAFRGKTKNRQRTSMVSPSRDSTTAHFDDGSGGFASRKPTLAIAMPGLGQGGVGRKPSLGAVAMPGMTEAGVARKSSLVPSPLSPGSPGLSGSEEKERKGSLTPLSAGPGDAKSEKSEKSGGLGGLGRKMTAGFKRT</sequence>